<accession>A0A811U685</accession>
<dbReference type="EMBL" id="CAJHJT010000001">
    <property type="protein sequence ID" value="CAD6992903.1"/>
    <property type="molecule type" value="Genomic_DNA"/>
</dbReference>
<protein>
    <submittedName>
        <fullName evidence="2">(Mediterranean fruit fly) hypothetical protein</fullName>
    </submittedName>
</protein>
<comment type="caution">
    <text evidence="2">The sequence shown here is derived from an EMBL/GenBank/DDBJ whole genome shotgun (WGS) entry which is preliminary data.</text>
</comment>
<name>A0A811U685_CERCA</name>
<reference evidence="2" key="1">
    <citation type="submission" date="2020-11" db="EMBL/GenBank/DDBJ databases">
        <authorList>
            <person name="Whitehead M."/>
        </authorList>
    </citation>
    <scope>NUCLEOTIDE SEQUENCE</scope>
    <source>
        <strain evidence="2">EGII</strain>
    </source>
</reference>
<gene>
    <name evidence="2" type="ORF">CCAP1982_LOCUS1736</name>
</gene>
<evidence type="ECO:0000256" key="1">
    <source>
        <dbReference type="SAM" id="Phobius"/>
    </source>
</evidence>
<dbReference type="AlphaFoldDB" id="A0A811U685"/>
<dbReference type="Proteomes" id="UP000606786">
    <property type="component" value="Unassembled WGS sequence"/>
</dbReference>
<evidence type="ECO:0000313" key="3">
    <source>
        <dbReference type="Proteomes" id="UP000606786"/>
    </source>
</evidence>
<sequence>MQFRMNILLAADLLNIIFKVTAYVYLLCSSSALSLFSFCWFQSDVDYARYARCELTHIHRRAHMYTYVYIISQIHAMEVAVFTFGFATVVSFSSTYVFFLTG</sequence>
<keyword evidence="1" id="KW-0812">Transmembrane</keyword>
<keyword evidence="1" id="KW-1133">Transmembrane helix</keyword>
<organism evidence="2 3">
    <name type="scientific">Ceratitis capitata</name>
    <name type="common">Mediterranean fruit fly</name>
    <name type="synonym">Tephritis capitata</name>
    <dbReference type="NCBI Taxonomy" id="7213"/>
    <lineage>
        <taxon>Eukaryota</taxon>
        <taxon>Metazoa</taxon>
        <taxon>Ecdysozoa</taxon>
        <taxon>Arthropoda</taxon>
        <taxon>Hexapoda</taxon>
        <taxon>Insecta</taxon>
        <taxon>Pterygota</taxon>
        <taxon>Neoptera</taxon>
        <taxon>Endopterygota</taxon>
        <taxon>Diptera</taxon>
        <taxon>Brachycera</taxon>
        <taxon>Muscomorpha</taxon>
        <taxon>Tephritoidea</taxon>
        <taxon>Tephritidae</taxon>
        <taxon>Ceratitis</taxon>
        <taxon>Ceratitis</taxon>
    </lineage>
</organism>
<feature type="transmembrane region" description="Helical" evidence="1">
    <location>
        <begin position="20"/>
        <end position="41"/>
    </location>
</feature>
<proteinExistence type="predicted"/>
<feature type="transmembrane region" description="Helical" evidence="1">
    <location>
        <begin position="79"/>
        <end position="99"/>
    </location>
</feature>
<keyword evidence="3" id="KW-1185">Reference proteome</keyword>
<evidence type="ECO:0000313" key="2">
    <source>
        <dbReference type="EMBL" id="CAD6992903.1"/>
    </source>
</evidence>
<keyword evidence="1" id="KW-0472">Membrane</keyword>